<dbReference type="InterPro" id="IPR036597">
    <property type="entry name" value="Fido-like_dom_sf"/>
</dbReference>
<dbReference type="EMBL" id="FZMP01000203">
    <property type="protein sequence ID" value="SNQ61994.1"/>
    <property type="molecule type" value="Genomic_DNA"/>
</dbReference>
<feature type="domain" description="Fido" evidence="1">
    <location>
        <begin position="111"/>
        <end position="267"/>
    </location>
</feature>
<dbReference type="InterPro" id="IPR003812">
    <property type="entry name" value="Fido"/>
</dbReference>
<keyword evidence="3" id="KW-1185">Reference proteome</keyword>
<evidence type="ECO:0000313" key="3">
    <source>
        <dbReference type="Proteomes" id="UP000218615"/>
    </source>
</evidence>
<dbReference type="Pfam" id="PF02661">
    <property type="entry name" value="Fic"/>
    <property type="match status" value="1"/>
</dbReference>
<dbReference type="PANTHER" id="PTHR13504:SF38">
    <property type="entry name" value="FIDO DOMAIN-CONTAINING PROTEIN"/>
    <property type="match status" value="1"/>
</dbReference>
<dbReference type="Gene3D" id="1.10.3290.10">
    <property type="entry name" value="Fido-like domain"/>
    <property type="match status" value="1"/>
</dbReference>
<dbReference type="PANTHER" id="PTHR13504">
    <property type="entry name" value="FIDO DOMAIN-CONTAINING PROTEIN DDB_G0283145"/>
    <property type="match status" value="1"/>
</dbReference>
<dbReference type="Proteomes" id="UP000218615">
    <property type="component" value="Unassembled WGS sequence"/>
</dbReference>
<protein>
    <submittedName>
        <fullName evidence="2">Filament induced by cAMP protein</fullName>
    </submittedName>
</protein>
<dbReference type="SUPFAM" id="SSF140931">
    <property type="entry name" value="Fic-like"/>
    <property type="match status" value="1"/>
</dbReference>
<reference evidence="3" key="1">
    <citation type="submission" date="2017-06" db="EMBL/GenBank/DDBJ databases">
        <authorList>
            <person name="Cremers G."/>
        </authorList>
    </citation>
    <scope>NUCLEOTIDE SEQUENCE [LARGE SCALE GENOMIC DNA]</scope>
</reference>
<evidence type="ECO:0000259" key="1">
    <source>
        <dbReference type="PROSITE" id="PS51459"/>
    </source>
</evidence>
<sequence length="377" mass="42874">MSENMPLWHPRYTLTPAIARALMDIEAARAVVEHTPLPPAAEAELRRRARIRSTHYSTRIEGNRLTLAEAEQVIEGKQAHFHGRERDVSEVKNYWNALLRVEEWAAKKMPLTEELIQRLHALIKEGARAKPTPYRDGQNVIRDLASGAIIYLPPEAKDVPALMAALVGWVHRAEKEGLPVPLIAGLVHYQFVTIHPYYDGNGRTARLLATFILHRGGYGLNGFFSLEEHHARDLEGYYRSLAVHPHHNYYEGRAEADLTPWLEYFARTLARVFTAAKDEALHYAAQCVPAEPEELRRLDHRARTVLALFARAEQVTTSQVATTLGLSERMARVLLNTWVKDGWLVIANPSNRKRAYGLSAIYRQYIDSLSAMKRIKK</sequence>
<name>A0A284VRT0_9EURY</name>
<dbReference type="InterPro" id="IPR040198">
    <property type="entry name" value="Fido_containing"/>
</dbReference>
<evidence type="ECO:0000313" key="2">
    <source>
        <dbReference type="EMBL" id="SNQ61994.1"/>
    </source>
</evidence>
<dbReference type="PROSITE" id="PS51459">
    <property type="entry name" value="FIDO"/>
    <property type="match status" value="1"/>
</dbReference>
<dbReference type="AlphaFoldDB" id="A0A284VRT0"/>
<organism evidence="2 3">
    <name type="scientific">Candidatus Methanoperedens nitratireducens</name>
    <dbReference type="NCBI Taxonomy" id="1392998"/>
    <lineage>
        <taxon>Archaea</taxon>
        <taxon>Methanobacteriati</taxon>
        <taxon>Methanobacteriota</taxon>
        <taxon>Stenosarchaea group</taxon>
        <taxon>Methanomicrobia</taxon>
        <taxon>Methanosarcinales</taxon>
        <taxon>ANME-2 cluster</taxon>
        <taxon>Candidatus Methanoperedentaceae</taxon>
        <taxon>Candidatus Methanoperedens</taxon>
    </lineage>
</organism>
<accession>A0A284VRT0</accession>
<proteinExistence type="predicted"/>
<gene>
    <name evidence="2" type="ORF">MNV_560040</name>
</gene>